<evidence type="ECO:0000256" key="1">
    <source>
        <dbReference type="SAM" id="MobiDB-lite"/>
    </source>
</evidence>
<keyword evidence="3" id="KW-1185">Reference proteome</keyword>
<dbReference type="AlphaFoldDB" id="A0AAE1HRW7"/>
<proteinExistence type="predicted"/>
<gene>
    <name evidence="2" type="ORF">KUF71_000450</name>
</gene>
<reference evidence="2" key="2">
    <citation type="journal article" date="2023" name="BMC Genomics">
        <title>Pest status, molecular evolution, and epigenetic factors derived from the genome assembly of Frankliniella fusca, a thysanopteran phytovirus vector.</title>
        <authorList>
            <person name="Catto M.A."/>
            <person name="Labadie P.E."/>
            <person name="Jacobson A.L."/>
            <person name="Kennedy G.G."/>
            <person name="Srinivasan R."/>
            <person name="Hunt B.G."/>
        </authorList>
    </citation>
    <scope>NUCLEOTIDE SEQUENCE</scope>
    <source>
        <strain evidence="2">PL_HMW_Pooled</strain>
    </source>
</reference>
<name>A0AAE1HRW7_9NEOP</name>
<feature type="compositionally biased region" description="Acidic residues" evidence="1">
    <location>
        <begin position="269"/>
        <end position="282"/>
    </location>
</feature>
<feature type="region of interest" description="Disordered" evidence="1">
    <location>
        <begin position="261"/>
        <end position="282"/>
    </location>
</feature>
<protein>
    <submittedName>
        <fullName evidence="2">3-isopropylmalate dehydratase small subunit</fullName>
    </submittedName>
</protein>
<feature type="compositionally biased region" description="Basic and acidic residues" evidence="1">
    <location>
        <begin position="26"/>
        <end position="42"/>
    </location>
</feature>
<dbReference type="Proteomes" id="UP001219518">
    <property type="component" value="Unassembled WGS sequence"/>
</dbReference>
<evidence type="ECO:0000313" key="2">
    <source>
        <dbReference type="EMBL" id="KAK3926380.1"/>
    </source>
</evidence>
<sequence length="282" mass="31124">MCSAVQAESDPTSDPLLSKLVTTPHGDGEASDTRQQHQDSATKKAQVCTGKMDKWKTAWIRDLDHESDWKDESFIIEWQVGPKPSCGEWDIYDGILLALHDDLGYLEGLKNQEADRTSNSNNKENNHSRGKSKSPKSVKTSTVKSSADDTVDLTPKNIQSILAQLLANGSVPMTPTSSRSQKLVNEDVVKIGKFLTISQNCYLEAKAARTPGAMTRCLVRGSFKLKRLERSTYADFVLSRFGDFPQQLFGAAVNECTGSKAVKKKPVQLEEESECSSDDDMD</sequence>
<dbReference type="EMBL" id="JAHWGI010001255">
    <property type="protein sequence ID" value="KAK3926380.1"/>
    <property type="molecule type" value="Genomic_DNA"/>
</dbReference>
<comment type="caution">
    <text evidence="2">The sequence shown here is derived from an EMBL/GenBank/DDBJ whole genome shotgun (WGS) entry which is preliminary data.</text>
</comment>
<feature type="region of interest" description="Disordered" evidence="1">
    <location>
        <begin position="112"/>
        <end position="150"/>
    </location>
</feature>
<feature type="region of interest" description="Disordered" evidence="1">
    <location>
        <begin position="1"/>
        <end position="45"/>
    </location>
</feature>
<evidence type="ECO:0000313" key="3">
    <source>
        <dbReference type="Proteomes" id="UP001219518"/>
    </source>
</evidence>
<accession>A0AAE1HRW7</accession>
<organism evidence="2 3">
    <name type="scientific">Frankliniella fusca</name>
    <dbReference type="NCBI Taxonomy" id="407009"/>
    <lineage>
        <taxon>Eukaryota</taxon>
        <taxon>Metazoa</taxon>
        <taxon>Ecdysozoa</taxon>
        <taxon>Arthropoda</taxon>
        <taxon>Hexapoda</taxon>
        <taxon>Insecta</taxon>
        <taxon>Pterygota</taxon>
        <taxon>Neoptera</taxon>
        <taxon>Paraneoptera</taxon>
        <taxon>Thysanoptera</taxon>
        <taxon>Terebrantia</taxon>
        <taxon>Thripoidea</taxon>
        <taxon>Thripidae</taxon>
        <taxon>Frankliniella</taxon>
    </lineage>
</organism>
<reference evidence="2" key="1">
    <citation type="submission" date="2021-07" db="EMBL/GenBank/DDBJ databases">
        <authorList>
            <person name="Catto M.A."/>
            <person name="Jacobson A."/>
            <person name="Kennedy G."/>
            <person name="Labadie P."/>
            <person name="Hunt B.G."/>
            <person name="Srinivasan R."/>
        </authorList>
    </citation>
    <scope>NUCLEOTIDE SEQUENCE</scope>
    <source>
        <strain evidence="2">PL_HMW_Pooled</strain>
        <tissue evidence="2">Head</tissue>
    </source>
</reference>